<feature type="non-terminal residue" evidence="1">
    <location>
        <position position="193"/>
    </location>
</feature>
<dbReference type="Proteomes" id="UP001150603">
    <property type="component" value="Unassembled WGS sequence"/>
</dbReference>
<accession>A0ACC1J2I9</accession>
<sequence length="193" mass="21513">MSNLSLNRLLEESKRLNAHLATSEIPTVQRGIDLLESESRRLVMRSVRHGRTLDPRAQSLLASSGVDTDELMEGSASAALLNAFEMLQPKYDTNVENFLAQQQEQSIVNAIEESELSTLDDLDRHMVSHMQNVWEDTQKRLFEELGQYQGLDPQSMLGGSQGSSVFDLGGVDKVVQPRVARYAGVIRSLNNAR</sequence>
<keyword evidence="2" id="KW-1185">Reference proteome</keyword>
<reference evidence="1" key="1">
    <citation type="submission" date="2022-07" db="EMBL/GenBank/DDBJ databases">
        <title>Phylogenomic reconstructions and comparative analyses of Kickxellomycotina fungi.</title>
        <authorList>
            <person name="Reynolds N.K."/>
            <person name="Stajich J.E."/>
            <person name="Barry K."/>
            <person name="Grigoriev I.V."/>
            <person name="Crous P."/>
            <person name="Smith M.E."/>
        </authorList>
    </citation>
    <scope>NUCLEOTIDE SEQUENCE</scope>
    <source>
        <strain evidence="1">NRRL 5244</strain>
    </source>
</reference>
<organism evidence="1 2">
    <name type="scientific">Linderina macrospora</name>
    <dbReference type="NCBI Taxonomy" id="4868"/>
    <lineage>
        <taxon>Eukaryota</taxon>
        <taxon>Fungi</taxon>
        <taxon>Fungi incertae sedis</taxon>
        <taxon>Zoopagomycota</taxon>
        <taxon>Kickxellomycotina</taxon>
        <taxon>Kickxellomycetes</taxon>
        <taxon>Kickxellales</taxon>
        <taxon>Kickxellaceae</taxon>
        <taxon>Linderina</taxon>
    </lineage>
</organism>
<comment type="caution">
    <text evidence="1">The sequence shown here is derived from an EMBL/GenBank/DDBJ whole genome shotgun (WGS) entry which is preliminary data.</text>
</comment>
<gene>
    <name evidence="1" type="primary">NIC96_2</name>
    <name evidence="1" type="ORF">FBU59_005494</name>
</gene>
<protein>
    <submittedName>
        <fullName evidence="1">Nuclear pore complex subunit</fullName>
    </submittedName>
</protein>
<evidence type="ECO:0000313" key="1">
    <source>
        <dbReference type="EMBL" id="KAJ1935090.1"/>
    </source>
</evidence>
<name>A0ACC1J2I9_9FUNG</name>
<proteinExistence type="predicted"/>
<evidence type="ECO:0000313" key="2">
    <source>
        <dbReference type="Proteomes" id="UP001150603"/>
    </source>
</evidence>
<dbReference type="EMBL" id="JANBPW010004384">
    <property type="protein sequence ID" value="KAJ1935090.1"/>
    <property type="molecule type" value="Genomic_DNA"/>
</dbReference>